<dbReference type="EMBL" id="KZ819670">
    <property type="protein sequence ID" value="PWN26839.1"/>
    <property type="molecule type" value="Genomic_DNA"/>
</dbReference>
<dbReference type="RefSeq" id="XP_025361451.1">
    <property type="nucleotide sequence ID" value="XM_025503889.1"/>
</dbReference>
<dbReference type="SMART" id="SM01017">
    <property type="entry name" value="Arrestin_C"/>
    <property type="match status" value="1"/>
</dbReference>
<feature type="compositionally biased region" description="Polar residues" evidence="1">
    <location>
        <begin position="486"/>
        <end position="503"/>
    </location>
</feature>
<feature type="region of interest" description="Disordered" evidence="1">
    <location>
        <begin position="1475"/>
        <end position="1601"/>
    </location>
</feature>
<dbReference type="InterPro" id="IPR050357">
    <property type="entry name" value="Arrestin_domain-protein"/>
</dbReference>
<keyword evidence="4" id="KW-1185">Reference proteome</keyword>
<feature type="compositionally biased region" description="Polar residues" evidence="1">
    <location>
        <begin position="1542"/>
        <end position="1558"/>
    </location>
</feature>
<feature type="compositionally biased region" description="Polar residues" evidence="1">
    <location>
        <begin position="105"/>
        <end position="116"/>
    </location>
</feature>
<dbReference type="GeneID" id="37025712"/>
<dbReference type="PANTHER" id="PTHR11188">
    <property type="entry name" value="ARRESTIN DOMAIN CONTAINING PROTEIN"/>
    <property type="match status" value="1"/>
</dbReference>
<feature type="compositionally biased region" description="Low complexity" evidence="1">
    <location>
        <begin position="139"/>
        <end position="163"/>
    </location>
</feature>
<feature type="compositionally biased region" description="Polar residues" evidence="1">
    <location>
        <begin position="1494"/>
        <end position="1509"/>
    </location>
</feature>
<feature type="region of interest" description="Disordered" evidence="1">
    <location>
        <begin position="138"/>
        <end position="503"/>
    </location>
</feature>
<feature type="compositionally biased region" description="Pro residues" evidence="1">
    <location>
        <begin position="13"/>
        <end position="26"/>
    </location>
</feature>
<dbReference type="PANTHER" id="PTHR11188:SF17">
    <property type="entry name" value="FI21816P1"/>
    <property type="match status" value="1"/>
</dbReference>
<sequence length="1601" mass="167834">MTFGLGIDFGPPEGVPPPRQPPPPRPSSQQERRPPHAGAGKGLPAVPPAYARPAPGHHGHRQQRPHTSGGRLASPQRRVRIASGQPNVLGIGAGHTTDEDIYSSPEGTPSTLSSPRETFRSIADPRLNANAKLTVANMSDVDSSSAYDSSAPSSSYLGSSSPAETETRGTSYHSSAAQYARNLGMNKYASESQPDLAKSAVPAPASSIAHGGTDTAPPRPQTRPRSQSAARVPSGTSLGRASEVRPGSRSLRVGASLNRGTEPQSGANAAAGRAIGHHKTQSWDGGPIPVLQGQGPRLPLKPGEMLQLKEPTDSGSATPNSEGLVPDGFGGYREPSDRQIEASRPSPIEESSPEIAHQRPVPTERAAPPPASAQARQPHSRNDSIAYSEASSHASHASSTSTFTNGAYPQMPLRVGAVYSSEGMEMKAQPQQRGPRGRQASEGSFVSAVEDAPEEERVNGPPTTQSRAASIGPNASMMRSPGGGHQSKSAPTATAEQSSQMTHSMSMPLVKMHSMRGYKAFEGAERGEGMVTLDADHGDFTQGQRIMPGHLGDIDGDAIPDRGEKVAPLEVPVRRATMAQQQQQPITATTASTQQSRPRSRSVGNLTRPTPESGVNLERHGTLINPSANPARRSRDLQRLLGDSRRKAASTTASDGERSPTKSTGLQRSNAVASGAQPPAILEQGRRKEARVDVDVLLESDLVVEGGMLRGRLEIKIRKPSGGEGAVFLAQPKVRVVGFEELLGGDDTRHIFFHHAGFVHGDDERAQPFMLHGSPNVTSPESEGRVPLPCFATQPDAEGYSVGREGVHSIPFAMEVPIGKGAKGSYRGKSAHVRYIVIGSVKLKDKHGGNRSIAHFYRHVDLYPYLNPAVVLSSAPRPISAEGEKGLFLGGSGKVKLSASLHRATWVAGQRVYVNVNVANGTSKKISSASMTLIRTVTLYRPRPELNLGHGETTIDPDACNTSTTRKKVTEEILEMGQKGSRGFVTAKGWWTGVEGHTTLDFSHHLAIPQDALSISRGRHVEVSYHIRITLGTSMSTAATVELPLKIINFVSLDPPPVKSASPAAARAWASNALATSTNLERQSVSSDEGEMIAMVKSAEALRSPGRMEVARGATSPGSNALLALSQRAAQRNGQKLPVPPPQAAQQSQTLQAPQEPAQRGVQGRRSLDFIRTATARRTSNQGQPSSAASDAPLPMGLGIEVGAPSVDADATPRSATSSSFSGSDSEGPRSTGGLVRRRSSSINPSCLPYEHIDVPAPSFGFPFMQLPGVYNNDENEDDAEASKASATIAKAKVAPAQLAKANRASSPQSTVATIPSPASSHEALTPESAHGDLGAAGPGDLNDDVYDLSTEAVVQSSHQDLPGRNGDLGLGLGLVLDGGEEPKKPQPARLQPLKSSVAGPRELGGMTRSHTAAALASTATSTTTSPARKLRHSNSANSLSTKAAANATMAKGGVAVPSVRNKIALLESRAKALHEFTHPTSTTPEGTPKRSSRAGTPSSGTPTKVRSGTPTTTTTTPDRRNSGTSTRPAVNGDRLAPRASIASTTSGANLSRNSSKISFASTAAGSDATGGTGEQPSWMQRADSIGSFKAPMLRGLGGTR</sequence>
<feature type="compositionally biased region" description="Basic residues" evidence="1">
    <location>
        <begin position="55"/>
        <end position="64"/>
    </location>
</feature>
<feature type="region of interest" description="Disordered" evidence="1">
    <location>
        <begin position="577"/>
        <end position="688"/>
    </location>
</feature>
<dbReference type="GO" id="GO:0030674">
    <property type="term" value="F:protein-macromolecule adaptor activity"/>
    <property type="evidence" value="ECO:0007669"/>
    <property type="project" value="TreeGrafter"/>
</dbReference>
<name>A0A316UNI7_9BASI</name>
<feature type="region of interest" description="Disordered" evidence="1">
    <location>
        <begin position="1299"/>
        <end position="1345"/>
    </location>
</feature>
<feature type="compositionally biased region" description="Low complexity" evidence="1">
    <location>
        <begin position="342"/>
        <end position="355"/>
    </location>
</feature>
<feature type="compositionally biased region" description="Low complexity" evidence="1">
    <location>
        <begin position="384"/>
        <end position="402"/>
    </location>
</feature>
<feature type="compositionally biased region" description="Polar residues" evidence="1">
    <location>
        <begin position="1176"/>
        <end position="1189"/>
    </location>
</feature>
<feature type="compositionally biased region" description="Basic and acidic residues" evidence="1">
    <location>
        <begin position="633"/>
        <end position="646"/>
    </location>
</feature>
<proteinExistence type="predicted"/>
<evidence type="ECO:0000313" key="4">
    <source>
        <dbReference type="Proteomes" id="UP000245884"/>
    </source>
</evidence>
<feature type="region of interest" description="Disordered" evidence="1">
    <location>
        <begin position="1418"/>
        <end position="1440"/>
    </location>
</feature>
<dbReference type="GO" id="GO:0005886">
    <property type="term" value="C:plasma membrane"/>
    <property type="evidence" value="ECO:0007669"/>
    <property type="project" value="TreeGrafter"/>
</dbReference>
<feature type="region of interest" description="Disordered" evidence="1">
    <location>
        <begin position="1378"/>
        <end position="1404"/>
    </location>
</feature>
<feature type="compositionally biased region" description="Low complexity" evidence="1">
    <location>
        <begin position="1212"/>
        <end position="1230"/>
    </location>
</feature>
<dbReference type="GO" id="GO:0070086">
    <property type="term" value="P:ubiquitin-dependent endocytosis"/>
    <property type="evidence" value="ECO:0007669"/>
    <property type="project" value="TreeGrafter"/>
</dbReference>
<dbReference type="Pfam" id="PF02752">
    <property type="entry name" value="Arrestin_C"/>
    <property type="match status" value="1"/>
</dbReference>
<evidence type="ECO:0000256" key="1">
    <source>
        <dbReference type="SAM" id="MobiDB-lite"/>
    </source>
</evidence>
<feature type="region of interest" description="Disordered" evidence="1">
    <location>
        <begin position="1"/>
        <end position="125"/>
    </location>
</feature>
<feature type="compositionally biased region" description="Low complexity" evidence="1">
    <location>
        <begin position="429"/>
        <end position="438"/>
    </location>
</feature>
<protein>
    <recommendedName>
        <fullName evidence="2">Arrestin C-terminal-like domain-containing protein</fullName>
    </recommendedName>
</protein>
<gene>
    <name evidence="3" type="ORF">BDZ90DRAFT_193152</name>
</gene>
<feature type="compositionally biased region" description="Low complexity" evidence="1">
    <location>
        <begin position="1418"/>
        <end position="1428"/>
    </location>
</feature>
<feature type="region of interest" description="Disordered" evidence="1">
    <location>
        <begin position="1129"/>
        <end position="1245"/>
    </location>
</feature>
<dbReference type="Gene3D" id="2.60.40.640">
    <property type="match status" value="1"/>
</dbReference>
<feature type="domain" description="Arrestin C-terminal-like" evidence="2">
    <location>
        <begin position="891"/>
        <end position="1050"/>
    </location>
</feature>
<dbReference type="GO" id="GO:0005829">
    <property type="term" value="C:cytosol"/>
    <property type="evidence" value="ECO:0007669"/>
    <property type="project" value="TreeGrafter"/>
</dbReference>
<feature type="compositionally biased region" description="Polar residues" evidence="1">
    <location>
        <begin position="258"/>
        <end position="267"/>
    </location>
</feature>
<dbReference type="STRING" id="1569628.A0A316UNI7"/>
<dbReference type="OrthoDB" id="298939at2759"/>
<feature type="compositionally biased region" description="Low complexity" evidence="1">
    <location>
        <begin position="1559"/>
        <end position="1568"/>
    </location>
</feature>
<organism evidence="3 4">
    <name type="scientific">Jaminaea rosea</name>
    <dbReference type="NCBI Taxonomy" id="1569628"/>
    <lineage>
        <taxon>Eukaryota</taxon>
        <taxon>Fungi</taxon>
        <taxon>Dikarya</taxon>
        <taxon>Basidiomycota</taxon>
        <taxon>Ustilaginomycotina</taxon>
        <taxon>Exobasidiomycetes</taxon>
        <taxon>Microstromatales</taxon>
        <taxon>Microstromatales incertae sedis</taxon>
        <taxon>Jaminaea</taxon>
    </lineage>
</organism>
<dbReference type="GO" id="GO:0031625">
    <property type="term" value="F:ubiquitin protein ligase binding"/>
    <property type="evidence" value="ECO:0007669"/>
    <property type="project" value="TreeGrafter"/>
</dbReference>
<feature type="compositionally biased region" description="Polar residues" evidence="1">
    <location>
        <begin position="661"/>
        <end position="672"/>
    </location>
</feature>
<dbReference type="InterPro" id="IPR014756">
    <property type="entry name" value="Ig_E-set"/>
</dbReference>
<feature type="compositionally biased region" description="Polar residues" evidence="1">
    <location>
        <begin position="168"/>
        <end position="177"/>
    </location>
</feature>
<feature type="compositionally biased region" description="Low complexity" evidence="1">
    <location>
        <begin position="1144"/>
        <end position="1157"/>
    </location>
</feature>
<dbReference type="InterPro" id="IPR014752">
    <property type="entry name" value="Arrestin-like_C"/>
</dbReference>
<feature type="compositionally biased region" description="Low complexity" evidence="1">
    <location>
        <begin position="577"/>
        <end position="595"/>
    </location>
</feature>
<reference evidence="3 4" key="1">
    <citation type="journal article" date="2018" name="Mol. Biol. Evol.">
        <title>Broad Genomic Sampling Reveals a Smut Pathogenic Ancestry of the Fungal Clade Ustilaginomycotina.</title>
        <authorList>
            <person name="Kijpornyongpan T."/>
            <person name="Mondo S.J."/>
            <person name="Barry K."/>
            <person name="Sandor L."/>
            <person name="Lee J."/>
            <person name="Lipzen A."/>
            <person name="Pangilinan J."/>
            <person name="LaButti K."/>
            <person name="Hainaut M."/>
            <person name="Henrissat B."/>
            <person name="Grigoriev I.V."/>
            <person name="Spatafora J.W."/>
            <person name="Aime M.C."/>
        </authorList>
    </citation>
    <scope>NUCLEOTIDE SEQUENCE [LARGE SCALE GENOMIC DNA]</scope>
    <source>
        <strain evidence="3 4">MCA 5214</strain>
    </source>
</reference>
<dbReference type="SUPFAM" id="SSF81296">
    <property type="entry name" value="E set domains"/>
    <property type="match status" value="1"/>
</dbReference>
<dbReference type="Proteomes" id="UP000245884">
    <property type="component" value="Unassembled WGS sequence"/>
</dbReference>
<feature type="compositionally biased region" description="Polar residues" evidence="1">
    <location>
        <begin position="1304"/>
        <end position="1320"/>
    </location>
</feature>
<dbReference type="InterPro" id="IPR011022">
    <property type="entry name" value="Arrestin_C-like"/>
</dbReference>
<accession>A0A316UNI7</accession>
<evidence type="ECO:0000313" key="3">
    <source>
        <dbReference type="EMBL" id="PWN26839.1"/>
    </source>
</evidence>
<evidence type="ECO:0000259" key="2">
    <source>
        <dbReference type="SMART" id="SM01017"/>
    </source>
</evidence>